<protein>
    <submittedName>
        <fullName evidence="1">Uncharacterized protein</fullName>
    </submittedName>
</protein>
<name>A0A5Q0M671_VARPD</name>
<sequence length="69" mass="7910">MNRREALNSVRSPPHAELAACVQHQRDHLAIGSAFKLQLDARVLHQPGGQFVFNDEEGKVRSHLRTRRR</sequence>
<dbReference type="RefSeq" id="WP_153283605.1">
    <property type="nucleotide sequence ID" value="NZ_CP045644.1"/>
</dbReference>
<evidence type="ECO:0000313" key="2">
    <source>
        <dbReference type="Proteomes" id="UP000326780"/>
    </source>
</evidence>
<proteinExistence type="predicted"/>
<accession>A0A5Q0M671</accession>
<gene>
    <name evidence="1" type="ORF">GFK26_20590</name>
</gene>
<dbReference type="EMBL" id="CP045644">
    <property type="protein sequence ID" value="QFZ84989.1"/>
    <property type="molecule type" value="Genomic_DNA"/>
</dbReference>
<dbReference type="AlphaFoldDB" id="A0A5Q0M671"/>
<evidence type="ECO:0000313" key="1">
    <source>
        <dbReference type="EMBL" id="QFZ84989.1"/>
    </source>
</evidence>
<reference evidence="1 2" key="1">
    <citation type="submission" date="2019-10" db="EMBL/GenBank/DDBJ databases">
        <title>Complete genome sequence of Variovorax paradoxus 5C-2.</title>
        <authorList>
            <person name="Gogoleva N.E."/>
            <person name="Balkin A.S."/>
        </authorList>
    </citation>
    <scope>NUCLEOTIDE SEQUENCE [LARGE SCALE GENOMIC DNA]</scope>
    <source>
        <strain evidence="1 2">5C-2</strain>
    </source>
</reference>
<dbReference type="Proteomes" id="UP000326780">
    <property type="component" value="Chromosome"/>
</dbReference>
<organism evidence="1 2">
    <name type="scientific">Variovorax paradoxus</name>
    <dbReference type="NCBI Taxonomy" id="34073"/>
    <lineage>
        <taxon>Bacteria</taxon>
        <taxon>Pseudomonadati</taxon>
        <taxon>Pseudomonadota</taxon>
        <taxon>Betaproteobacteria</taxon>
        <taxon>Burkholderiales</taxon>
        <taxon>Comamonadaceae</taxon>
        <taxon>Variovorax</taxon>
    </lineage>
</organism>